<dbReference type="PANTHER" id="PTHR43233">
    <property type="entry name" value="FAMILY N-ACETYLTRANSFERASE, PUTATIVE (AFU_ORTHOLOGUE AFUA_6G03350)-RELATED"/>
    <property type="match status" value="1"/>
</dbReference>
<comment type="caution">
    <text evidence="2">The sequence shown here is derived from an EMBL/GenBank/DDBJ whole genome shotgun (WGS) entry which is preliminary data.</text>
</comment>
<gene>
    <name evidence="2" type="ORF">GRF29_103g137548</name>
</gene>
<organism evidence="2 3">
    <name type="scientific">Pseudopithomyces chartarum</name>
    <dbReference type="NCBI Taxonomy" id="1892770"/>
    <lineage>
        <taxon>Eukaryota</taxon>
        <taxon>Fungi</taxon>
        <taxon>Dikarya</taxon>
        <taxon>Ascomycota</taxon>
        <taxon>Pezizomycotina</taxon>
        <taxon>Dothideomycetes</taxon>
        <taxon>Pleosporomycetidae</taxon>
        <taxon>Pleosporales</taxon>
        <taxon>Massarineae</taxon>
        <taxon>Didymosphaeriaceae</taxon>
        <taxon>Pseudopithomyces</taxon>
    </lineage>
</organism>
<dbReference type="InterPro" id="IPR000182">
    <property type="entry name" value="GNAT_dom"/>
</dbReference>
<evidence type="ECO:0000259" key="1">
    <source>
        <dbReference type="PROSITE" id="PS51186"/>
    </source>
</evidence>
<dbReference type="SUPFAM" id="SSF55729">
    <property type="entry name" value="Acyl-CoA N-acyltransferases (Nat)"/>
    <property type="match status" value="1"/>
</dbReference>
<reference evidence="2 3" key="1">
    <citation type="submission" date="2021-02" db="EMBL/GenBank/DDBJ databases">
        <title>Genome assembly of Pseudopithomyces chartarum.</title>
        <authorList>
            <person name="Jauregui R."/>
            <person name="Singh J."/>
            <person name="Voisey C."/>
        </authorList>
    </citation>
    <scope>NUCLEOTIDE SEQUENCE [LARGE SCALE GENOMIC DNA]</scope>
    <source>
        <strain evidence="2 3">AGR01</strain>
    </source>
</reference>
<dbReference type="InterPro" id="IPR053144">
    <property type="entry name" value="Acetyltransferase_Butenolide"/>
</dbReference>
<dbReference type="PROSITE" id="PS51186">
    <property type="entry name" value="GNAT"/>
    <property type="match status" value="1"/>
</dbReference>
<dbReference type="Pfam" id="PF00583">
    <property type="entry name" value="Acetyltransf_1"/>
    <property type="match status" value="1"/>
</dbReference>
<dbReference type="CDD" id="cd04301">
    <property type="entry name" value="NAT_SF"/>
    <property type="match status" value="1"/>
</dbReference>
<keyword evidence="3" id="KW-1185">Reference proteome</keyword>
<dbReference type="Proteomes" id="UP001280581">
    <property type="component" value="Unassembled WGS sequence"/>
</dbReference>
<protein>
    <recommendedName>
        <fullName evidence="1">N-acetyltransferase domain-containing protein</fullName>
    </recommendedName>
</protein>
<dbReference type="PANTHER" id="PTHR43233:SF1">
    <property type="entry name" value="FAMILY N-ACETYLTRANSFERASE, PUTATIVE (AFU_ORTHOLOGUE AFUA_6G03350)-RELATED"/>
    <property type="match status" value="1"/>
</dbReference>
<name>A0AAN6LU56_9PLEO</name>
<accession>A0AAN6LU56</accession>
<dbReference type="Gene3D" id="3.40.630.30">
    <property type="match status" value="1"/>
</dbReference>
<dbReference type="GO" id="GO:0016747">
    <property type="term" value="F:acyltransferase activity, transferring groups other than amino-acyl groups"/>
    <property type="evidence" value="ECO:0007669"/>
    <property type="project" value="InterPro"/>
</dbReference>
<feature type="domain" description="N-acetyltransferase" evidence="1">
    <location>
        <begin position="1"/>
        <end position="136"/>
    </location>
</feature>
<proteinExistence type="predicted"/>
<dbReference type="InterPro" id="IPR016181">
    <property type="entry name" value="Acyl_CoA_acyltransferase"/>
</dbReference>
<evidence type="ECO:0000313" key="3">
    <source>
        <dbReference type="Proteomes" id="UP001280581"/>
    </source>
</evidence>
<evidence type="ECO:0000313" key="2">
    <source>
        <dbReference type="EMBL" id="KAK3207176.1"/>
    </source>
</evidence>
<dbReference type="EMBL" id="WVTA01000009">
    <property type="protein sequence ID" value="KAK3207176.1"/>
    <property type="molecule type" value="Genomic_DNA"/>
</dbReference>
<dbReference type="AlphaFoldDB" id="A0AAN6LU56"/>
<sequence>MYWASAQPEEVLRETIENSLCFGLYELPTNEDDQSVGKLIGFGRGITDFTTFLYLTDVYVAPQHQGRGLGAWLINCVQEVIEEMPYLRRSLLFTYDWHRSVPFYEKLMKMEVMESARPAEKHEEGKGAAAMQYKGPAFPAHLR</sequence>